<organism evidence="3 4">
    <name type="scientific">Edaphosphingomonas fennica</name>
    <dbReference type="NCBI Taxonomy" id="114404"/>
    <lineage>
        <taxon>Bacteria</taxon>
        <taxon>Pseudomonadati</taxon>
        <taxon>Pseudomonadota</taxon>
        <taxon>Alphaproteobacteria</taxon>
        <taxon>Sphingomonadales</taxon>
        <taxon>Rhizorhabdaceae</taxon>
        <taxon>Edaphosphingomonas</taxon>
    </lineage>
</organism>
<evidence type="ECO:0000313" key="4">
    <source>
        <dbReference type="Proteomes" id="UP000241206"/>
    </source>
</evidence>
<dbReference type="InterPro" id="IPR013424">
    <property type="entry name" value="Ice-binding_C"/>
</dbReference>
<dbReference type="EMBL" id="PHHF01000041">
    <property type="protein sequence ID" value="PTD22500.1"/>
    <property type="molecule type" value="Genomic_DNA"/>
</dbReference>
<dbReference type="Pfam" id="PF07589">
    <property type="entry name" value="PEP-CTERM"/>
    <property type="match status" value="1"/>
</dbReference>
<feature type="signal peptide" evidence="1">
    <location>
        <begin position="1"/>
        <end position="20"/>
    </location>
</feature>
<dbReference type="NCBIfam" id="NF035944">
    <property type="entry name" value="PEPxxWA-CTERM"/>
    <property type="match status" value="1"/>
</dbReference>
<feature type="chain" id="PRO_5015569736" evidence="1">
    <location>
        <begin position="21"/>
        <end position="210"/>
    </location>
</feature>
<keyword evidence="1" id="KW-0732">Signal</keyword>
<reference evidence="3 4" key="1">
    <citation type="submission" date="2017-11" db="EMBL/GenBank/DDBJ databases">
        <title>Sphingomonas oleivorans sp. nov., isolated from oil-contaminated soil.</title>
        <authorList>
            <person name="Wang L."/>
            <person name="Chen L."/>
        </authorList>
    </citation>
    <scope>NUCLEOTIDE SEQUENCE [LARGE SCALE GENOMIC DNA]</scope>
    <source>
        <strain evidence="3 4">K101</strain>
    </source>
</reference>
<protein>
    <submittedName>
        <fullName evidence="3">PEP-CTERM sorting domain-containing protein</fullName>
    </submittedName>
</protein>
<keyword evidence="4" id="KW-1185">Reference proteome</keyword>
<accession>A0A2T4I0R7</accession>
<feature type="domain" description="Ice-binding protein C-terminal" evidence="2">
    <location>
        <begin position="177"/>
        <end position="202"/>
    </location>
</feature>
<dbReference type="NCBIfam" id="TIGR02595">
    <property type="entry name" value="PEP_CTERM"/>
    <property type="match status" value="1"/>
</dbReference>
<comment type="caution">
    <text evidence="3">The sequence shown here is derived from an EMBL/GenBank/DDBJ whole genome shotgun (WGS) entry which is preliminary data.</text>
</comment>
<dbReference type="RefSeq" id="WP_015459441.1">
    <property type="nucleotide sequence ID" value="NZ_PHHF01000041.1"/>
</dbReference>
<dbReference type="AlphaFoldDB" id="A0A2T4I0R7"/>
<sequence length="210" mass="21182">MFKTLAAALLLTCAATSANAATFVFAQGEGGAKAFETVIADFNNAANDGLVSGINFSFLDAATSGGTGALPGAGDGSRYLSVLGGGYAEISLPAATSFSIDVGSLDSYNLMTLLYSDGTTADLSGDTIFNGDADGNQTSPSANGRLTVWADAGKIITGIRFSSDSNSFEVDNLAITAVPEPSAWALMLAGFGLIGTGLRSRRRGIAPQAA</sequence>
<proteinExistence type="predicted"/>
<dbReference type="Proteomes" id="UP000241206">
    <property type="component" value="Unassembled WGS sequence"/>
</dbReference>
<evidence type="ECO:0000313" key="3">
    <source>
        <dbReference type="EMBL" id="PTD22500.1"/>
    </source>
</evidence>
<name>A0A2T4I0R7_9SPHN</name>
<evidence type="ECO:0000256" key="1">
    <source>
        <dbReference type="SAM" id="SignalP"/>
    </source>
</evidence>
<gene>
    <name evidence="3" type="ORF">CV103_09185</name>
</gene>
<evidence type="ECO:0000259" key="2">
    <source>
        <dbReference type="Pfam" id="PF07589"/>
    </source>
</evidence>